<comment type="caution">
    <text evidence="2">The sequence shown here is derived from an EMBL/GenBank/DDBJ whole genome shotgun (WGS) entry which is preliminary data.</text>
</comment>
<dbReference type="GO" id="GO:0008270">
    <property type="term" value="F:zinc ion binding"/>
    <property type="evidence" value="ECO:0007669"/>
    <property type="project" value="InterPro"/>
</dbReference>
<dbReference type="GO" id="GO:0070290">
    <property type="term" value="F:N-acylphosphatidylethanolamine-specific phospholipase D activity"/>
    <property type="evidence" value="ECO:0007669"/>
    <property type="project" value="InterPro"/>
</dbReference>
<sequence length="333" mass="37983">MDRATQYTYNPALYTCKGDWPGTPVDGSGRFINHEYPYIPTLSSVLKWKLGPKPQQQEKEADTFRLTTRHDTHFIHDTADCIVWLGHASFFIRLAGINILIDPVFYDIPLTHRYTPSPFTPETLPPLDYLLISHDHRDHCQEESVKRVMALHPPAAVLTGLQMEKLLRPWVGRAPVQMAGWYQQYTTTPNLNIYFLPTRHWAKRGLNDTNKRLWGAFVLQSEHHTLYFSGDTGYGSHFADARAAFPSIDVAIIGVGAYKPEWFMHPVHISPTDAVRAFHDLGSKVLVPMHYGTFNLSDEPIGEPIRVLRALEREGKIHGKLRVLDPGENYGFE</sequence>
<dbReference type="InterPro" id="IPR024884">
    <property type="entry name" value="NAPE-PLD"/>
</dbReference>
<reference evidence="2 3" key="1">
    <citation type="submission" date="2021-05" db="EMBL/GenBank/DDBJ databases">
        <title>A Polyphasic approach of four new species of the genus Ohtaekwangia: Ohtaekwangia histidinii sp. nov., Ohtaekwangia cretensis sp. nov., Ohtaekwangia indiensis sp. nov., Ohtaekwangia reichenbachii sp. nov. from diverse environment.</title>
        <authorList>
            <person name="Octaviana S."/>
        </authorList>
    </citation>
    <scope>NUCLEOTIDE SEQUENCE [LARGE SCALE GENOMIC DNA]</scope>
    <source>
        <strain evidence="2 3">PWU37</strain>
    </source>
</reference>
<proteinExistence type="predicted"/>
<name>A0AAP2GFG6_9BACT</name>
<evidence type="ECO:0000259" key="1">
    <source>
        <dbReference type="Pfam" id="PF12706"/>
    </source>
</evidence>
<protein>
    <submittedName>
        <fullName evidence="2">MBL fold metallo-hydrolase</fullName>
    </submittedName>
</protein>
<dbReference type="AlphaFoldDB" id="A0AAP2GFG6"/>
<dbReference type="SUPFAM" id="SSF56281">
    <property type="entry name" value="Metallo-hydrolase/oxidoreductase"/>
    <property type="match status" value="1"/>
</dbReference>
<dbReference type="GO" id="GO:0005737">
    <property type="term" value="C:cytoplasm"/>
    <property type="evidence" value="ECO:0007669"/>
    <property type="project" value="TreeGrafter"/>
</dbReference>
<dbReference type="Pfam" id="PF12706">
    <property type="entry name" value="Lactamase_B_2"/>
    <property type="match status" value="1"/>
</dbReference>
<dbReference type="InterPro" id="IPR001279">
    <property type="entry name" value="Metallo-B-lactamas"/>
</dbReference>
<dbReference type="InterPro" id="IPR036866">
    <property type="entry name" value="RibonucZ/Hydroxyglut_hydro"/>
</dbReference>
<evidence type="ECO:0000313" key="2">
    <source>
        <dbReference type="EMBL" id="MBT1689482.1"/>
    </source>
</evidence>
<dbReference type="EMBL" id="JAHESC010000042">
    <property type="protein sequence ID" value="MBT1689482.1"/>
    <property type="molecule type" value="Genomic_DNA"/>
</dbReference>
<dbReference type="RefSeq" id="WP_254092705.1">
    <property type="nucleotide sequence ID" value="NZ_JAHESC010000042.1"/>
</dbReference>
<dbReference type="PIRSF" id="PIRSF038896">
    <property type="entry name" value="NAPE-PLD"/>
    <property type="match status" value="1"/>
</dbReference>
<feature type="domain" description="Metallo-beta-lactamase" evidence="1">
    <location>
        <begin position="98"/>
        <end position="291"/>
    </location>
</feature>
<dbReference type="Gene3D" id="3.60.15.10">
    <property type="entry name" value="Ribonuclease Z/Hydroxyacylglutathione hydrolase-like"/>
    <property type="match status" value="1"/>
</dbReference>
<accession>A0AAP2GFG6</accession>
<gene>
    <name evidence="2" type="ORF">KK078_23165</name>
</gene>
<evidence type="ECO:0000313" key="3">
    <source>
        <dbReference type="Proteomes" id="UP001319180"/>
    </source>
</evidence>
<keyword evidence="3" id="KW-1185">Reference proteome</keyword>
<dbReference type="PANTHER" id="PTHR15032:SF4">
    <property type="entry name" value="N-ACYL-PHOSPHATIDYLETHANOLAMINE-HYDROLYZING PHOSPHOLIPASE D"/>
    <property type="match status" value="1"/>
</dbReference>
<dbReference type="PANTHER" id="PTHR15032">
    <property type="entry name" value="N-ACYL-PHOSPHATIDYLETHANOLAMINE-HYDROLYZING PHOSPHOLIPASE D"/>
    <property type="match status" value="1"/>
</dbReference>
<dbReference type="Proteomes" id="UP001319180">
    <property type="component" value="Unassembled WGS sequence"/>
</dbReference>
<organism evidence="2 3">
    <name type="scientific">Dawidia soli</name>
    <dbReference type="NCBI Taxonomy" id="2782352"/>
    <lineage>
        <taxon>Bacteria</taxon>
        <taxon>Pseudomonadati</taxon>
        <taxon>Bacteroidota</taxon>
        <taxon>Cytophagia</taxon>
        <taxon>Cytophagales</taxon>
        <taxon>Chryseotaleaceae</taxon>
        <taxon>Dawidia</taxon>
    </lineage>
</organism>